<feature type="compositionally biased region" description="Pro residues" evidence="1">
    <location>
        <begin position="76"/>
        <end position="86"/>
    </location>
</feature>
<evidence type="ECO:0000313" key="4">
    <source>
        <dbReference type="Proteomes" id="UP000559027"/>
    </source>
</evidence>
<keyword evidence="4" id="KW-1185">Reference proteome</keyword>
<organism evidence="3 4">
    <name type="scientific">Leucocoprinus leucothites</name>
    <dbReference type="NCBI Taxonomy" id="201217"/>
    <lineage>
        <taxon>Eukaryota</taxon>
        <taxon>Fungi</taxon>
        <taxon>Dikarya</taxon>
        <taxon>Basidiomycota</taxon>
        <taxon>Agaricomycotina</taxon>
        <taxon>Agaricomycetes</taxon>
        <taxon>Agaricomycetidae</taxon>
        <taxon>Agaricales</taxon>
        <taxon>Agaricineae</taxon>
        <taxon>Agaricaceae</taxon>
        <taxon>Leucocoprinus</taxon>
    </lineage>
</organism>
<dbReference type="AlphaFoldDB" id="A0A8H5LIH1"/>
<dbReference type="Pfam" id="PF19259">
    <property type="entry name" value="Ty3_capsid"/>
    <property type="match status" value="1"/>
</dbReference>
<feature type="region of interest" description="Disordered" evidence="1">
    <location>
        <begin position="1"/>
        <end position="95"/>
    </location>
</feature>
<comment type="caution">
    <text evidence="3">The sequence shown here is derived from an EMBL/GenBank/DDBJ whole genome shotgun (WGS) entry which is preliminary data.</text>
</comment>
<dbReference type="Proteomes" id="UP000559027">
    <property type="component" value="Unassembled WGS sequence"/>
</dbReference>
<sequence length="294" mass="32864">MSRTPAPPGGLPSDREPSDPSELGDSDGPDYANNQSMGHDGDNEDNEPVYNGSPGGPSDPNDNDPEDPSHSSDNEPLPPQQAPHPRAPQQDSNNDHLADALGRLADNLDHQVAAQANQTHVNKACLPDTFSGSDPKKLNTFLIQCHLYFRANPTQFQHDNQKVNFAMTYLTGVTLDWFEVSLTQEEQGVFHDWFNDWNAFVRKLRMHFGIANPKGEAAEILNTLRMKPGDKIATYNVEFLKHASQLGWNNEVLCHHYYKGLLNRIQDPLSTCEQGKPTTFEEMHRLAIVYNGCY</sequence>
<dbReference type="InterPro" id="IPR032567">
    <property type="entry name" value="RTL1-rel"/>
</dbReference>
<feature type="compositionally biased region" description="Pro residues" evidence="1">
    <location>
        <begin position="1"/>
        <end position="10"/>
    </location>
</feature>
<dbReference type="InterPro" id="IPR045358">
    <property type="entry name" value="Ty3_capsid"/>
</dbReference>
<protein>
    <recommendedName>
        <fullName evidence="2">Ty3 transposon capsid-like protein domain-containing protein</fullName>
    </recommendedName>
</protein>
<evidence type="ECO:0000256" key="1">
    <source>
        <dbReference type="SAM" id="MobiDB-lite"/>
    </source>
</evidence>
<evidence type="ECO:0000313" key="3">
    <source>
        <dbReference type="EMBL" id="KAF5358329.1"/>
    </source>
</evidence>
<feature type="domain" description="Ty3 transposon capsid-like protein" evidence="2">
    <location>
        <begin position="127"/>
        <end position="291"/>
    </location>
</feature>
<accession>A0A8H5LIH1</accession>
<dbReference type="EMBL" id="JAACJO010000005">
    <property type="protein sequence ID" value="KAF5358329.1"/>
    <property type="molecule type" value="Genomic_DNA"/>
</dbReference>
<dbReference type="PANTHER" id="PTHR15503:SF22">
    <property type="entry name" value="TRANSPOSON TY3-I GAG POLYPROTEIN"/>
    <property type="match status" value="1"/>
</dbReference>
<proteinExistence type="predicted"/>
<evidence type="ECO:0000259" key="2">
    <source>
        <dbReference type="Pfam" id="PF19259"/>
    </source>
</evidence>
<reference evidence="3 4" key="1">
    <citation type="journal article" date="2020" name="ISME J.">
        <title>Uncovering the hidden diversity of litter-decomposition mechanisms in mushroom-forming fungi.</title>
        <authorList>
            <person name="Floudas D."/>
            <person name="Bentzer J."/>
            <person name="Ahren D."/>
            <person name="Johansson T."/>
            <person name="Persson P."/>
            <person name="Tunlid A."/>
        </authorList>
    </citation>
    <scope>NUCLEOTIDE SEQUENCE [LARGE SCALE GENOMIC DNA]</scope>
    <source>
        <strain evidence="3 4">CBS 146.42</strain>
    </source>
</reference>
<name>A0A8H5LIH1_9AGAR</name>
<dbReference type="OrthoDB" id="5552562at2759"/>
<gene>
    <name evidence="3" type="ORF">D9756_001790</name>
</gene>
<dbReference type="PANTHER" id="PTHR15503">
    <property type="entry name" value="LDOC1 RELATED"/>
    <property type="match status" value="1"/>
</dbReference>